<sequence>MENLFTKNKILQIIHFQNDEKIEKRIKGRFVQGNRRFPGFLDSWKIEQNMIS</sequence>
<proteinExistence type="predicted"/>
<reference evidence="1" key="1">
    <citation type="journal article" date="2020" name="Nature">
        <title>Giant virus diversity and host interactions through global metagenomics.</title>
        <authorList>
            <person name="Schulz F."/>
            <person name="Roux S."/>
            <person name="Paez-Espino D."/>
            <person name="Jungbluth S."/>
            <person name="Walsh D.A."/>
            <person name="Denef V.J."/>
            <person name="McMahon K.D."/>
            <person name="Konstantinidis K.T."/>
            <person name="Eloe-Fadrosh E.A."/>
            <person name="Kyrpides N.C."/>
            <person name="Woyke T."/>
        </authorList>
    </citation>
    <scope>NUCLEOTIDE SEQUENCE</scope>
    <source>
        <strain evidence="1">GVMAG-S-3300012000-53</strain>
    </source>
</reference>
<organism evidence="1">
    <name type="scientific">viral metagenome</name>
    <dbReference type="NCBI Taxonomy" id="1070528"/>
    <lineage>
        <taxon>unclassified sequences</taxon>
        <taxon>metagenomes</taxon>
        <taxon>organismal metagenomes</taxon>
    </lineage>
</organism>
<dbReference type="AlphaFoldDB" id="A0A6C0KI27"/>
<dbReference type="EMBL" id="MN740891">
    <property type="protein sequence ID" value="QHU16851.1"/>
    <property type="molecule type" value="Genomic_DNA"/>
</dbReference>
<evidence type="ECO:0000313" key="1">
    <source>
        <dbReference type="EMBL" id="QHU16851.1"/>
    </source>
</evidence>
<accession>A0A6C0KI27</accession>
<protein>
    <submittedName>
        <fullName evidence="1">Uncharacterized protein</fullName>
    </submittedName>
</protein>
<name>A0A6C0KI27_9ZZZZ</name>